<comment type="similarity">
    <text evidence="1">Belongs to the protein-tyrosine phosphatase family.</text>
</comment>
<accession>A0A1X7KV38</accession>
<dbReference type="STRING" id="1852522.SAMN06295960_2689"/>
<dbReference type="InterPro" id="IPR029021">
    <property type="entry name" value="Prot-tyrosine_phosphatase-like"/>
</dbReference>
<proteinExistence type="inferred from homology"/>
<feature type="domain" description="Tyrosine specific protein phosphatases" evidence="2">
    <location>
        <begin position="142"/>
        <end position="227"/>
    </location>
</feature>
<dbReference type="PROSITE" id="PS00383">
    <property type="entry name" value="TYR_PHOSPHATASE_1"/>
    <property type="match status" value="1"/>
</dbReference>
<dbReference type="PANTHER" id="PTHR31126:SF1">
    <property type="entry name" value="TYROSINE SPECIFIC PROTEIN PHOSPHATASES DOMAIN-CONTAINING PROTEIN"/>
    <property type="match status" value="1"/>
</dbReference>
<keyword evidence="4" id="KW-1185">Reference proteome</keyword>
<evidence type="ECO:0000256" key="1">
    <source>
        <dbReference type="ARBA" id="ARBA00009580"/>
    </source>
</evidence>
<evidence type="ECO:0000313" key="3">
    <source>
        <dbReference type="EMBL" id="SMG44816.1"/>
    </source>
</evidence>
<dbReference type="SUPFAM" id="SSF52799">
    <property type="entry name" value="(Phosphotyrosine protein) phosphatases II"/>
    <property type="match status" value="1"/>
</dbReference>
<dbReference type="RefSeq" id="WP_085494856.1">
    <property type="nucleotide sequence ID" value="NZ_FXAZ01000003.1"/>
</dbReference>
<evidence type="ECO:0000313" key="4">
    <source>
        <dbReference type="Proteomes" id="UP000193834"/>
    </source>
</evidence>
<dbReference type="OrthoDB" id="1188001at2"/>
<name>A0A1X7KV38_9BACL</name>
<dbReference type="PROSITE" id="PS50056">
    <property type="entry name" value="TYR_PHOSPHATASE_2"/>
    <property type="match status" value="1"/>
</dbReference>
<reference evidence="3 4" key="1">
    <citation type="submission" date="2017-04" db="EMBL/GenBank/DDBJ databases">
        <authorList>
            <person name="Afonso C.L."/>
            <person name="Miller P.J."/>
            <person name="Scott M.A."/>
            <person name="Spackman E."/>
            <person name="Goraichik I."/>
            <person name="Dimitrov K.M."/>
            <person name="Suarez D.L."/>
            <person name="Swayne D.E."/>
        </authorList>
    </citation>
    <scope>NUCLEOTIDE SEQUENCE [LARGE SCALE GENOMIC DNA]</scope>
    <source>
        <strain evidence="3 4">11</strain>
    </source>
</reference>
<dbReference type="Proteomes" id="UP000193834">
    <property type="component" value="Unassembled WGS sequence"/>
</dbReference>
<sequence>MTIGRKDTLITSRSAAQQRMVPMQGVSNCRDLGGYTGKDGRLVKWGMLYRSAELSELSEQDIKQLHAIGIRTICDLRDRDEISAMPTPALSAVTNINIPLIPADNGPVVRQAYDLGDTNKRAHLDRFGPPDQLLVHLNQAMIQSTQALQAIFKLLLQDHSTPFLFHCTAGKDRTGLIAALILMALGVSKETIMQDYLLTNQYLDTAKIAAKSRSTMQAQADVPEEIMQDIMKAVMEARPEYLNAALDQMLEQYEDIEHYLTQAIGLSAEEIVKLQNKLLS</sequence>
<dbReference type="EMBL" id="FXAZ01000003">
    <property type="protein sequence ID" value="SMG44816.1"/>
    <property type="molecule type" value="Genomic_DNA"/>
</dbReference>
<dbReference type="PANTHER" id="PTHR31126">
    <property type="entry name" value="TYROSINE-PROTEIN PHOSPHATASE"/>
    <property type="match status" value="1"/>
</dbReference>
<gene>
    <name evidence="3" type="ORF">SAMN06295960_2689</name>
</gene>
<organism evidence="3 4">
    <name type="scientific">Paenibacillus aquistagni</name>
    <dbReference type="NCBI Taxonomy" id="1852522"/>
    <lineage>
        <taxon>Bacteria</taxon>
        <taxon>Bacillati</taxon>
        <taxon>Bacillota</taxon>
        <taxon>Bacilli</taxon>
        <taxon>Bacillales</taxon>
        <taxon>Paenibacillaceae</taxon>
        <taxon>Paenibacillus</taxon>
    </lineage>
</organism>
<dbReference type="Gene3D" id="3.90.190.10">
    <property type="entry name" value="Protein tyrosine phosphatase superfamily"/>
    <property type="match status" value="1"/>
</dbReference>
<dbReference type="InterPro" id="IPR000387">
    <property type="entry name" value="Tyr_Pase_dom"/>
</dbReference>
<evidence type="ECO:0000259" key="2">
    <source>
        <dbReference type="PROSITE" id="PS50056"/>
    </source>
</evidence>
<protein>
    <submittedName>
        <fullName evidence="3">Protein tyrosine phosphatase</fullName>
    </submittedName>
</protein>
<dbReference type="GO" id="GO:0004721">
    <property type="term" value="F:phosphoprotein phosphatase activity"/>
    <property type="evidence" value="ECO:0007669"/>
    <property type="project" value="InterPro"/>
</dbReference>
<dbReference type="InterPro" id="IPR026893">
    <property type="entry name" value="Tyr/Ser_Pase_IphP-type"/>
</dbReference>
<dbReference type="InterPro" id="IPR016130">
    <property type="entry name" value="Tyr_Pase_AS"/>
</dbReference>
<dbReference type="Pfam" id="PF13350">
    <property type="entry name" value="Y_phosphatase3"/>
    <property type="match status" value="1"/>
</dbReference>
<dbReference type="AlphaFoldDB" id="A0A1X7KV38"/>